<sequence length="241" mass="27442">MAQTQTQMRKRVYYRGLNPACTSDLEHGADEVREIRGVVFDMDGTLTVPVLDFKVMRERLQLLPSQDIVETLHSWTGEKRAWGDRVIHDMEHEAMLATQVMDGTDEVVDTLERFKIPKAILTRNHRKPVDYLLQHHLPFDFHPIVTRDWDGPAKPHPAPLLHISSEWNLPSPHLLMVGDSLDDLQTARGAGAVAVFLENEHNGKYRDLVATQGLADVTLRSMRELVGWLERGFVVERASLV</sequence>
<dbReference type="Gene3D" id="3.40.50.1000">
    <property type="entry name" value="HAD superfamily/HAD-like"/>
    <property type="match status" value="1"/>
</dbReference>
<proteinExistence type="predicted"/>
<dbReference type="Proteomes" id="UP000070544">
    <property type="component" value="Unassembled WGS sequence"/>
</dbReference>
<dbReference type="SUPFAM" id="SSF56784">
    <property type="entry name" value="HAD-like"/>
    <property type="match status" value="1"/>
</dbReference>
<evidence type="ECO:0000313" key="2">
    <source>
        <dbReference type="Proteomes" id="UP000070544"/>
    </source>
</evidence>
<dbReference type="Gene3D" id="1.10.260.80">
    <property type="match status" value="1"/>
</dbReference>
<dbReference type="EMBL" id="KQ965735">
    <property type="protein sequence ID" value="KXS20374.1"/>
    <property type="molecule type" value="Genomic_DNA"/>
</dbReference>
<protein>
    <submittedName>
        <fullName evidence="1">HAD-like protein</fullName>
    </submittedName>
</protein>
<dbReference type="InterPro" id="IPR023214">
    <property type="entry name" value="HAD_sf"/>
</dbReference>
<reference evidence="1 2" key="1">
    <citation type="journal article" date="2015" name="Genome Biol. Evol.">
        <title>Phylogenomic analyses indicate that early fungi evolved digesting cell walls of algal ancestors of land plants.</title>
        <authorList>
            <person name="Chang Y."/>
            <person name="Wang S."/>
            <person name="Sekimoto S."/>
            <person name="Aerts A.L."/>
            <person name="Choi C."/>
            <person name="Clum A."/>
            <person name="LaButti K.M."/>
            <person name="Lindquist E.A."/>
            <person name="Yee Ngan C."/>
            <person name="Ohm R.A."/>
            <person name="Salamov A.A."/>
            <person name="Grigoriev I.V."/>
            <person name="Spatafora J.W."/>
            <person name="Berbee M.L."/>
        </authorList>
    </citation>
    <scope>NUCLEOTIDE SEQUENCE [LARGE SCALE GENOMIC DNA]</scope>
    <source>
        <strain evidence="1 2">JEL478</strain>
    </source>
</reference>
<dbReference type="CDD" id="cd01427">
    <property type="entry name" value="HAD_like"/>
    <property type="match status" value="1"/>
</dbReference>
<dbReference type="SFLD" id="SFLDG01129">
    <property type="entry name" value="C1.5:_HAD__Beta-PGM__Phosphata"/>
    <property type="match status" value="1"/>
</dbReference>
<dbReference type="InterPro" id="IPR006439">
    <property type="entry name" value="HAD-SF_hydro_IA"/>
</dbReference>
<dbReference type="PANTHER" id="PTHR43885">
    <property type="entry name" value="HALOACID DEHALOGENASE-LIKE HYDROLASE"/>
    <property type="match status" value="1"/>
</dbReference>
<dbReference type="NCBIfam" id="TIGR01549">
    <property type="entry name" value="HAD-SF-IA-v1"/>
    <property type="match status" value="1"/>
</dbReference>
<dbReference type="OrthoDB" id="426235at2759"/>
<dbReference type="PRINTS" id="PR00413">
    <property type="entry name" value="HADHALOGNASE"/>
</dbReference>
<organism evidence="1 2">
    <name type="scientific">Gonapodya prolifera (strain JEL478)</name>
    <name type="common">Monoblepharis prolifera</name>
    <dbReference type="NCBI Taxonomy" id="1344416"/>
    <lineage>
        <taxon>Eukaryota</taxon>
        <taxon>Fungi</taxon>
        <taxon>Fungi incertae sedis</taxon>
        <taxon>Chytridiomycota</taxon>
        <taxon>Chytridiomycota incertae sedis</taxon>
        <taxon>Monoblepharidomycetes</taxon>
        <taxon>Monoblepharidales</taxon>
        <taxon>Gonapodyaceae</taxon>
        <taxon>Gonapodya</taxon>
    </lineage>
</organism>
<gene>
    <name evidence="1" type="ORF">M427DRAFT_52021</name>
</gene>
<dbReference type="OMA" id="QTYMFKE"/>
<dbReference type="STRING" id="1344416.A0A139AUJ6"/>
<accession>A0A139AUJ6</accession>
<evidence type="ECO:0000313" key="1">
    <source>
        <dbReference type="EMBL" id="KXS20374.1"/>
    </source>
</evidence>
<keyword evidence="2" id="KW-1185">Reference proteome</keyword>
<dbReference type="InterPro" id="IPR036412">
    <property type="entry name" value="HAD-like_sf"/>
</dbReference>
<dbReference type="SFLD" id="SFLDS00003">
    <property type="entry name" value="Haloacid_Dehalogenase"/>
    <property type="match status" value="1"/>
</dbReference>
<dbReference type="GO" id="GO:0033883">
    <property type="term" value="F:pyridoxal phosphatase activity"/>
    <property type="evidence" value="ECO:0007669"/>
    <property type="project" value="EnsemblFungi"/>
</dbReference>
<dbReference type="Pfam" id="PF00702">
    <property type="entry name" value="Hydrolase"/>
    <property type="match status" value="1"/>
</dbReference>
<name>A0A139AUJ6_GONPJ</name>
<dbReference type="AlphaFoldDB" id="A0A139AUJ6"/>
<dbReference type="PANTHER" id="PTHR43885:SF1">
    <property type="entry name" value="SUPERFAMILY HYDROLASE, PUTATIVE (AFU_ORTHOLOGUE AFUA_4G13290)-RELATED"/>
    <property type="match status" value="1"/>
</dbReference>